<name>A0A2I0KC64_PUNGR</name>
<evidence type="ECO:0000313" key="2">
    <source>
        <dbReference type="Proteomes" id="UP000233551"/>
    </source>
</evidence>
<keyword evidence="2" id="KW-1185">Reference proteome</keyword>
<dbReference type="Proteomes" id="UP000233551">
    <property type="component" value="Unassembled WGS sequence"/>
</dbReference>
<organism evidence="1 2">
    <name type="scientific">Punica granatum</name>
    <name type="common">Pomegranate</name>
    <dbReference type="NCBI Taxonomy" id="22663"/>
    <lineage>
        <taxon>Eukaryota</taxon>
        <taxon>Viridiplantae</taxon>
        <taxon>Streptophyta</taxon>
        <taxon>Embryophyta</taxon>
        <taxon>Tracheophyta</taxon>
        <taxon>Spermatophyta</taxon>
        <taxon>Magnoliopsida</taxon>
        <taxon>eudicotyledons</taxon>
        <taxon>Gunneridae</taxon>
        <taxon>Pentapetalae</taxon>
        <taxon>rosids</taxon>
        <taxon>malvids</taxon>
        <taxon>Myrtales</taxon>
        <taxon>Lythraceae</taxon>
        <taxon>Punica</taxon>
    </lineage>
</organism>
<evidence type="ECO:0000313" key="1">
    <source>
        <dbReference type="EMBL" id="PKI66117.1"/>
    </source>
</evidence>
<reference evidence="1 2" key="1">
    <citation type="submission" date="2017-11" db="EMBL/GenBank/DDBJ databases">
        <title>De-novo sequencing of pomegranate (Punica granatum L.) genome.</title>
        <authorList>
            <person name="Akparov Z."/>
            <person name="Amiraslanov A."/>
            <person name="Hajiyeva S."/>
            <person name="Abbasov M."/>
            <person name="Kaur K."/>
            <person name="Hamwieh A."/>
            <person name="Solovyev V."/>
            <person name="Salamov A."/>
            <person name="Braich B."/>
            <person name="Kosarev P."/>
            <person name="Mahmoud A."/>
            <person name="Hajiyev E."/>
            <person name="Babayeva S."/>
            <person name="Izzatullayeva V."/>
            <person name="Mammadov A."/>
            <person name="Mammadov A."/>
            <person name="Sharifova S."/>
            <person name="Ojaghi J."/>
            <person name="Eynullazada K."/>
            <person name="Bayramov B."/>
            <person name="Abdulazimova A."/>
            <person name="Shahmuradov I."/>
        </authorList>
    </citation>
    <scope>NUCLEOTIDE SEQUENCE [LARGE SCALE GENOMIC DNA]</scope>
    <source>
        <strain evidence="2">cv. AG2017</strain>
        <tissue evidence="1">Leaf</tissue>
    </source>
</reference>
<protein>
    <submittedName>
        <fullName evidence="1">Uncharacterized protein</fullName>
    </submittedName>
</protein>
<comment type="caution">
    <text evidence="1">The sequence shown here is derived from an EMBL/GenBank/DDBJ whole genome shotgun (WGS) entry which is preliminary data.</text>
</comment>
<sequence length="234" mass="26441">MTLRCPDFYGVPLVSHAGSTTYFLVRVVKQLNGLQMVPEDTARTKFEHTWREDQTSVDRQSSIEQVLAAWQTVITKRHTSPSIRPMRNEISKLRRNTSFASIDGVQKHMRILPTLHKSKLTEHSGHLPPQIWPSKPSLLASEPREIVFAWKSQKRTSSLLISVNYRGSSPKPASSYRGAIRNWRERTPLWRGPGKRSVEVYTHPRIDNSARPLPGIGASHGDGRLHLGCGGRPI</sequence>
<proteinExistence type="predicted"/>
<gene>
    <name evidence="1" type="ORF">CRG98_013475</name>
</gene>
<dbReference type="AlphaFoldDB" id="A0A2I0KC64"/>
<accession>A0A2I0KC64</accession>
<dbReference type="EMBL" id="PGOL01000689">
    <property type="protein sequence ID" value="PKI66117.1"/>
    <property type="molecule type" value="Genomic_DNA"/>
</dbReference>